<feature type="domain" description="Homeobox" evidence="9">
    <location>
        <begin position="258"/>
        <end position="318"/>
    </location>
</feature>
<feature type="compositionally biased region" description="Polar residues" evidence="8">
    <location>
        <begin position="1"/>
        <end position="10"/>
    </location>
</feature>
<dbReference type="PRINTS" id="PR00024">
    <property type="entry name" value="HOMEOBOX"/>
</dbReference>
<dbReference type="OrthoDB" id="3137333at2759"/>
<dbReference type="PROSITE" id="PS50071">
    <property type="entry name" value="HOMEOBOX_2"/>
    <property type="match status" value="1"/>
</dbReference>
<dbReference type="PANTHER" id="PTHR24340">
    <property type="entry name" value="HOMEOBOX PROTEIN NKX"/>
    <property type="match status" value="1"/>
</dbReference>
<dbReference type="InterPro" id="IPR001356">
    <property type="entry name" value="HD"/>
</dbReference>
<feature type="region of interest" description="Disordered" evidence="8">
    <location>
        <begin position="314"/>
        <end position="350"/>
    </location>
</feature>
<sequence>MWLPNTTNSETDFDSRNLYSRSSRDKNKEKELAPCSAQNRSLQRYNNSYRESPHRRENLVGYPTRNKNLKENFQSRHLEEMEAQFHENNGHNINNIPYNFVYPPPISDFNTMMPPHSIIPTMHHQLPVPPMHPVNLAPQFHKAYMEAHNQLKNSQTDTIYNNANRKSYIPISESLKENLHKSYLNYMNRDRLLFNSNCNLASSSEITNTLNGSNFPYAHNGQSNASIYGNGRFQHDLMANGAMDPFLTPHGLFPFSLSQRRKRRILFSQAQVYELERRFKMQKYLSGPEREHLSRMINLTPNQVKIWFQNHRYKHKRQKKDDEKTRKPHKNQVQPNQPKKEVYPSIKIEK</sequence>
<evidence type="ECO:0000313" key="10">
    <source>
        <dbReference type="EMBL" id="OAF71371.1"/>
    </source>
</evidence>
<keyword evidence="11" id="KW-1185">Reference proteome</keyword>
<feature type="compositionally biased region" description="Basic and acidic residues" evidence="8">
    <location>
        <begin position="338"/>
        <end position="350"/>
    </location>
</feature>
<evidence type="ECO:0000313" key="11">
    <source>
        <dbReference type="Proteomes" id="UP000078046"/>
    </source>
</evidence>
<dbReference type="InterPro" id="IPR009057">
    <property type="entry name" value="Homeodomain-like_sf"/>
</dbReference>
<evidence type="ECO:0000256" key="8">
    <source>
        <dbReference type="SAM" id="MobiDB-lite"/>
    </source>
</evidence>
<keyword evidence="4 6" id="KW-0371">Homeobox</keyword>
<feature type="compositionally biased region" description="Basic and acidic residues" evidence="8">
    <location>
        <begin position="22"/>
        <end position="32"/>
    </location>
</feature>
<dbReference type="GO" id="GO:0000978">
    <property type="term" value="F:RNA polymerase II cis-regulatory region sequence-specific DNA binding"/>
    <property type="evidence" value="ECO:0007669"/>
    <property type="project" value="TreeGrafter"/>
</dbReference>
<feature type="region of interest" description="Disordered" evidence="8">
    <location>
        <begin position="1"/>
        <end position="60"/>
    </location>
</feature>
<protein>
    <submittedName>
        <fullName evidence="10">Homeobox protein Nkx-2.1</fullName>
    </submittedName>
</protein>
<keyword evidence="5 6" id="KW-0539">Nucleus</keyword>
<dbReference type="Pfam" id="PF00046">
    <property type="entry name" value="Homeodomain"/>
    <property type="match status" value="1"/>
</dbReference>
<name>A0A177BCX1_9BILA</name>
<dbReference type="EMBL" id="LWCA01000057">
    <property type="protein sequence ID" value="OAF71371.1"/>
    <property type="molecule type" value="Genomic_DNA"/>
</dbReference>
<dbReference type="AlphaFoldDB" id="A0A177BCX1"/>
<reference evidence="10 11" key="1">
    <citation type="submission" date="2016-04" db="EMBL/GenBank/DDBJ databases">
        <title>The genome of Intoshia linei affirms orthonectids as highly simplified spiralians.</title>
        <authorList>
            <person name="Mikhailov K.V."/>
            <person name="Slusarev G.S."/>
            <person name="Nikitin M.A."/>
            <person name="Logacheva M.D."/>
            <person name="Penin A."/>
            <person name="Aleoshin V."/>
            <person name="Panchin Y.V."/>
        </authorList>
    </citation>
    <scope>NUCLEOTIDE SEQUENCE [LARGE SCALE GENOMIC DNA]</scope>
    <source>
        <strain evidence="10">Intl2013</strain>
        <tissue evidence="10">Whole animal</tissue>
    </source>
</reference>
<evidence type="ECO:0000256" key="2">
    <source>
        <dbReference type="ARBA" id="ARBA00022473"/>
    </source>
</evidence>
<keyword evidence="3 6" id="KW-0238">DNA-binding</keyword>
<dbReference type="InterPro" id="IPR020479">
    <property type="entry name" value="HD_metazoa"/>
</dbReference>
<dbReference type="PANTHER" id="PTHR24340:SF41">
    <property type="entry name" value="MUSCLE-SPECIFIC HOMEOBOX PROTEIN TINMAN-RELATED"/>
    <property type="match status" value="1"/>
</dbReference>
<dbReference type="SMART" id="SM00389">
    <property type="entry name" value="HOX"/>
    <property type="match status" value="1"/>
</dbReference>
<gene>
    <name evidence="10" type="ORF">A3Q56_00863</name>
</gene>
<evidence type="ECO:0000256" key="3">
    <source>
        <dbReference type="ARBA" id="ARBA00023125"/>
    </source>
</evidence>
<dbReference type="GO" id="GO:0000981">
    <property type="term" value="F:DNA-binding transcription factor activity, RNA polymerase II-specific"/>
    <property type="evidence" value="ECO:0007669"/>
    <property type="project" value="InterPro"/>
</dbReference>
<dbReference type="InterPro" id="IPR017970">
    <property type="entry name" value="Homeobox_CS"/>
</dbReference>
<dbReference type="SUPFAM" id="SSF46689">
    <property type="entry name" value="Homeodomain-like"/>
    <property type="match status" value="1"/>
</dbReference>
<feature type="DNA-binding region" description="Homeobox" evidence="6">
    <location>
        <begin position="260"/>
        <end position="319"/>
    </location>
</feature>
<accession>A0A177BCX1</accession>
<dbReference type="CDD" id="cd00086">
    <property type="entry name" value="homeodomain"/>
    <property type="match status" value="1"/>
</dbReference>
<evidence type="ECO:0000256" key="4">
    <source>
        <dbReference type="ARBA" id="ARBA00023155"/>
    </source>
</evidence>
<organism evidence="10 11">
    <name type="scientific">Intoshia linei</name>
    <dbReference type="NCBI Taxonomy" id="1819745"/>
    <lineage>
        <taxon>Eukaryota</taxon>
        <taxon>Metazoa</taxon>
        <taxon>Spiralia</taxon>
        <taxon>Lophotrochozoa</taxon>
        <taxon>Mesozoa</taxon>
        <taxon>Orthonectida</taxon>
        <taxon>Rhopaluridae</taxon>
        <taxon>Intoshia</taxon>
    </lineage>
</organism>
<dbReference type="GO" id="GO:0030154">
    <property type="term" value="P:cell differentiation"/>
    <property type="evidence" value="ECO:0007669"/>
    <property type="project" value="TreeGrafter"/>
</dbReference>
<evidence type="ECO:0000256" key="5">
    <source>
        <dbReference type="ARBA" id="ARBA00023242"/>
    </source>
</evidence>
<proteinExistence type="predicted"/>
<comment type="caution">
    <text evidence="10">The sequence shown here is derived from an EMBL/GenBank/DDBJ whole genome shotgun (WGS) entry which is preliminary data.</text>
</comment>
<keyword evidence="2" id="KW-0217">Developmental protein</keyword>
<dbReference type="InterPro" id="IPR050394">
    <property type="entry name" value="Homeobox_NK-like"/>
</dbReference>
<dbReference type="Proteomes" id="UP000078046">
    <property type="component" value="Unassembled WGS sequence"/>
</dbReference>
<comment type="subcellular location">
    <subcellularLocation>
        <location evidence="1 6 7">Nucleus</location>
    </subcellularLocation>
</comment>
<dbReference type="PROSITE" id="PS00027">
    <property type="entry name" value="HOMEOBOX_1"/>
    <property type="match status" value="1"/>
</dbReference>
<feature type="compositionally biased region" description="Polar residues" evidence="8">
    <location>
        <begin position="36"/>
        <end position="50"/>
    </location>
</feature>
<evidence type="ECO:0000256" key="7">
    <source>
        <dbReference type="RuleBase" id="RU000682"/>
    </source>
</evidence>
<evidence type="ECO:0000259" key="9">
    <source>
        <dbReference type="PROSITE" id="PS50071"/>
    </source>
</evidence>
<evidence type="ECO:0000256" key="6">
    <source>
        <dbReference type="PROSITE-ProRule" id="PRU00108"/>
    </source>
</evidence>
<evidence type="ECO:0000256" key="1">
    <source>
        <dbReference type="ARBA" id="ARBA00004123"/>
    </source>
</evidence>
<dbReference type="Gene3D" id="1.10.10.60">
    <property type="entry name" value="Homeodomain-like"/>
    <property type="match status" value="1"/>
</dbReference>
<dbReference type="GO" id="GO:0005634">
    <property type="term" value="C:nucleus"/>
    <property type="evidence" value="ECO:0007669"/>
    <property type="project" value="UniProtKB-SubCell"/>
</dbReference>